<feature type="region of interest" description="Disordered" evidence="4">
    <location>
        <begin position="517"/>
        <end position="555"/>
    </location>
</feature>
<comment type="caution">
    <text evidence="7">The sequence shown here is derived from an EMBL/GenBank/DDBJ whole genome shotgun (WGS) entry which is preliminary data.</text>
</comment>
<dbReference type="Proteomes" id="UP001291309">
    <property type="component" value="Unassembled WGS sequence"/>
</dbReference>
<evidence type="ECO:0000313" key="8">
    <source>
        <dbReference type="Proteomes" id="UP001291309"/>
    </source>
</evidence>
<evidence type="ECO:0000256" key="2">
    <source>
        <dbReference type="ARBA" id="ARBA00029447"/>
    </source>
</evidence>
<organism evidence="7 8">
    <name type="scientific">Hyalangium rubrum</name>
    <dbReference type="NCBI Taxonomy" id="3103134"/>
    <lineage>
        <taxon>Bacteria</taxon>
        <taxon>Pseudomonadati</taxon>
        <taxon>Myxococcota</taxon>
        <taxon>Myxococcia</taxon>
        <taxon>Myxococcales</taxon>
        <taxon>Cystobacterineae</taxon>
        <taxon>Archangiaceae</taxon>
        <taxon>Hyalangium</taxon>
    </lineage>
</organism>
<keyword evidence="8" id="KW-1185">Reference proteome</keyword>
<protein>
    <submittedName>
        <fullName evidence="7">Methyl-accepting chemotaxis protein</fullName>
    </submittedName>
</protein>
<evidence type="ECO:0000256" key="1">
    <source>
        <dbReference type="ARBA" id="ARBA00022500"/>
    </source>
</evidence>
<dbReference type="Pfam" id="PF00015">
    <property type="entry name" value="MCPsignal"/>
    <property type="match status" value="1"/>
</dbReference>
<sequence>MNWFRNLKVVTKLALGFGLLMLLAVFVGVQGLRGMAQMDERLDTMHERHAVGLSKLITADVHMLHMSRTLRNVVLDVGTQRLDSRLAEMAASRKAFEEAFSVYRQRISNSDPVQQSKVEEVDKLMAKLQQEQDQVLRRASTGQLPGLLQTSKDLYTDAGVVQVRQIENQLEEVIRDLETHKLAAMQHFSDQATASYEDFRSFVWVVITSAVVLALVVGSLTTLVISEQLGGEPGYAAEMVRRVADGDLSVHVETRVNDRASLLFALKEMVRRLSEMMAEVRMGATTLNAAAGQLASSSASLSQGTSAQAVAAEETSTNLGQMSRSIQENAESSRAMEQMAIQAAREAEEGGQAVSQTVRAMTDIAAKVGIIEEIAYQTNLLALNAAIEAARAGEHGKGFAVVASEVRKLSERSREAAKEISVQSSVSVKTAALSGELLEGLVPAIRGTEELVRRVSAASFEQSRTVSQVSEAMTQMNNITQGSAAASEELAATAEELASQAESLQQLIATFRLPDADTAQSPRMPPSPMTRAPHGGQKHAVAAPPLRHSLVPHPP</sequence>
<dbReference type="InterPro" id="IPR004089">
    <property type="entry name" value="MCPsignal_dom"/>
</dbReference>
<reference evidence="7 8" key="1">
    <citation type="submission" date="2023-12" db="EMBL/GenBank/DDBJ databases">
        <title>the genome sequence of Hyalangium sp. s54d21.</title>
        <authorList>
            <person name="Zhang X."/>
        </authorList>
    </citation>
    <scope>NUCLEOTIDE SEQUENCE [LARGE SCALE GENOMIC DNA]</scope>
    <source>
        <strain evidence="8">s54d21</strain>
    </source>
</reference>
<dbReference type="Pfam" id="PF12729">
    <property type="entry name" value="4HB_MCP_1"/>
    <property type="match status" value="1"/>
</dbReference>
<keyword evidence="3" id="KW-0807">Transducer</keyword>
<comment type="similarity">
    <text evidence="2">Belongs to the methyl-accepting chemotaxis (MCP) protein family.</text>
</comment>
<evidence type="ECO:0000313" key="7">
    <source>
        <dbReference type="EMBL" id="MDY7231212.1"/>
    </source>
</evidence>
<name>A0ABU5HCM1_9BACT</name>
<dbReference type="InterPro" id="IPR051310">
    <property type="entry name" value="MCP_chemotaxis"/>
</dbReference>
<dbReference type="InterPro" id="IPR024478">
    <property type="entry name" value="HlyB_4HB_MCP"/>
</dbReference>
<dbReference type="PANTHER" id="PTHR43531">
    <property type="entry name" value="PROTEIN ICFG"/>
    <property type="match status" value="1"/>
</dbReference>
<accession>A0ABU5HCM1</accession>
<keyword evidence="5" id="KW-1133">Transmembrane helix</keyword>
<dbReference type="PROSITE" id="PS50111">
    <property type="entry name" value="CHEMOTAXIS_TRANSDUC_2"/>
    <property type="match status" value="1"/>
</dbReference>
<evidence type="ECO:0000259" key="6">
    <source>
        <dbReference type="PROSITE" id="PS50111"/>
    </source>
</evidence>
<dbReference type="SUPFAM" id="SSF58104">
    <property type="entry name" value="Methyl-accepting chemotaxis protein (MCP) signaling domain"/>
    <property type="match status" value="1"/>
</dbReference>
<keyword evidence="5" id="KW-0812">Transmembrane</keyword>
<keyword evidence="1" id="KW-0145">Chemotaxis</keyword>
<evidence type="ECO:0000256" key="5">
    <source>
        <dbReference type="SAM" id="Phobius"/>
    </source>
</evidence>
<dbReference type="InterPro" id="IPR004090">
    <property type="entry name" value="Chemotax_Me-accpt_rcpt"/>
</dbReference>
<proteinExistence type="inferred from homology"/>
<feature type="domain" description="Methyl-accepting transducer" evidence="6">
    <location>
        <begin position="283"/>
        <end position="498"/>
    </location>
</feature>
<evidence type="ECO:0000256" key="3">
    <source>
        <dbReference type="PROSITE-ProRule" id="PRU00284"/>
    </source>
</evidence>
<dbReference type="SMART" id="SM00283">
    <property type="entry name" value="MA"/>
    <property type="match status" value="1"/>
</dbReference>
<dbReference type="Gene3D" id="1.10.287.950">
    <property type="entry name" value="Methyl-accepting chemotaxis protein"/>
    <property type="match status" value="1"/>
</dbReference>
<feature type="transmembrane region" description="Helical" evidence="5">
    <location>
        <begin position="202"/>
        <end position="225"/>
    </location>
</feature>
<gene>
    <name evidence="7" type="ORF">SYV04_32785</name>
</gene>
<dbReference type="PANTHER" id="PTHR43531:SF11">
    <property type="entry name" value="METHYL-ACCEPTING CHEMOTAXIS PROTEIN 3"/>
    <property type="match status" value="1"/>
</dbReference>
<evidence type="ECO:0000256" key="4">
    <source>
        <dbReference type="SAM" id="MobiDB-lite"/>
    </source>
</evidence>
<keyword evidence="5" id="KW-0472">Membrane</keyword>
<dbReference type="PRINTS" id="PR00260">
    <property type="entry name" value="CHEMTRNSDUCR"/>
</dbReference>
<dbReference type="EMBL" id="JAXIVS010000014">
    <property type="protein sequence ID" value="MDY7231212.1"/>
    <property type="molecule type" value="Genomic_DNA"/>
</dbReference>